<dbReference type="eggNOG" id="ENOG502T2DW">
    <property type="taxonomic scope" value="Eukaryota"/>
</dbReference>
<reference evidence="3" key="1">
    <citation type="journal article" date="2013" name="Nat. Genet.">
        <title>The Capsella rubella genome and the genomic consequences of rapid mating system evolution.</title>
        <authorList>
            <person name="Slotte T."/>
            <person name="Hazzouri K.M."/>
            <person name="Agren J.A."/>
            <person name="Koenig D."/>
            <person name="Maumus F."/>
            <person name="Guo Y.L."/>
            <person name="Steige K."/>
            <person name="Platts A.E."/>
            <person name="Escobar J.S."/>
            <person name="Newman L.K."/>
            <person name="Wang W."/>
            <person name="Mandakova T."/>
            <person name="Vello E."/>
            <person name="Smith L.M."/>
            <person name="Henz S.R."/>
            <person name="Steffen J."/>
            <person name="Takuno S."/>
            <person name="Brandvain Y."/>
            <person name="Coop G."/>
            <person name="Andolfatto P."/>
            <person name="Hu T.T."/>
            <person name="Blanchette M."/>
            <person name="Clark R.M."/>
            <person name="Quesneville H."/>
            <person name="Nordborg M."/>
            <person name="Gaut B.S."/>
            <person name="Lysak M.A."/>
            <person name="Jenkins J."/>
            <person name="Grimwood J."/>
            <person name="Chapman J."/>
            <person name="Prochnik S."/>
            <person name="Shu S."/>
            <person name="Rokhsar D."/>
            <person name="Schmutz J."/>
            <person name="Weigel D."/>
            <person name="Wright S.I."/>
        </authorList>
    </citation>
    <scope>NUCLEOTIDE SEQUENCE [LARGE SCALE GENOMIC DNA]</scope>
    <source>
        <strain evidence="3">cv. Monte Gargano</strain>
    </source>
</reference>
<evidence type="ECO:0000313" key="3">
    <source>
        <dbReference type="Proteomes" id="UP000029121"/>
    </source>
</evidence>
<sequence>MIFSQRAFMVLPFELIEEILHRTPAESLIRFKTACKRWYNLISRDKKFMYNHLDKSPERFLRIDGCEMVQIMDPATGISSVTPIPHVFRDTYSIISMVHCDGLMLCICRGHRANACLAVWNPVLRKFKWVKPSVRCWNSDYFGIGYDNASRDKYKILRFWGPLSHPNDDKSDPKFEIKESNSDSWRVLLGAEFDGEVDLDCRGVSVKGNMYWTAENNNKDGFILSFDFSMETFKDLCLCPPESSVTRKLACFDGDRLSLLQQHYEEESPEIEVWVTNKLSDVVVSFHRYLSVTKPGAAALCFNMAITGYSVGKHRNIMAWCEGVDHKEDDGRNVCIKFYEIDEGRITKQIVTGRYRQIIYRGSLNTRSYVYVPSLVSIPGQRNKR</sequence>
<dbReference type="InterPro" id="IPR006527">
    <property type="entry name" value="F-box-assoc_dom_typ1"/>
</dbReference>
<protein>
    <recommendedName>
        <fullName evidence="1">F-box domain-containing protein</fullName>
    </recommendedName>
</protein>
<dbReference type="Pfam" id="PF07734">
    <property type="entry name" value="FBA_1"/>
    <property type="match status" value="1"/>
</dbReference>
<proteinExistence type="predicted"/>
<dbReference type="Proteomes" id="UP000029121">
    <property type="component" value="Unassembled WGS sequence"/>
</dbReference>
<accession>R0HS65</accession>
<dbReference type="InterPro" id="IPR036047">
    <property type="entry name" value="F-box-like_dom_sf"/>
</dbReference>
<dbReference type="EMBL" id="KB870807">
    <property type="protein sequence ID" value="EOA32629.1"/>
    <property type="molecule type" value="Genomic_DNA"/>
</dbReference>
<evidence type="ECO:0000259" key="1">
    <source>
        <dbReference type="PROSITE" id="PS50181"/>
    </source>
</evidence>
<dbReference type="Pfam" id="PF00646">
    <property type="entry name" value="F-box"/>
    <property type="match status" value="1"/>
</dbReference>
<dbReference type="InterPro" id="IPR017451">
    <property type="entry name" value="F-box-assoc_interact_dom"/>
</dbReference>
<dbReference type="Gene3D" id="1.20.1280.50">
    <property type="match status" value="1"/>
</dbReference>
<dbReference type="InterPro" id="IPR050796">
    <property type="entry name" value="SCF_F-box_component"/>
</dbReference>
<keyword evidence="3" id="KW-1185">Reference proteome</keyword>
<gene>
    <name evidence="2" type="ORF">CARUB_v10015924mg</name>
</gene>
<evidence type="ECO:0000313" key="2">
    <source>
        <dbReference type="EMBL" id="EOA32629.1"/>
    </source>
</evidence>
<dbReference type="PANTHER" id="PTHR31672:SF13">
    <property type="entry name" value="F-BOX PROTEIN CPR30-LIKE"/>
    <property type="match status" value="1"/>
</dbReference>
<dbReference type="PANTHER" id="PTHR31672">
    <property type="entry name" value="BNACNNG10540D PROTEIN"/>
    <property type="match status" value="1"/>
</dbReference>
<dbReference type="SMART" id="SM00256">
    <property type="entry name" value="FBOX"/>
    <property type="match status" value="1"/>
</dbReference>
<dbReference type="CDD" id="cd22157">
    <property type="entry name" value="F-box_AtFBW1-like"/>
    <property type="match status" value="1"/>
</dbReference>
<feature type="domain" description="F-box" evidence="1">
    <location>
        <begin position="5"/>
        <end position="53"/>
    </location>
</feature>
<dbReference type="SUPFAM" id="SSF81383">
    <property type="entry name" value="F-box domain"/>
    <property type="match status" value="1"/>
</dbReference>
<dbReference type="InterPro" id="IPR001810">
    <property type="entry name" value="F-box_dom"/>
</dbReference>
<dbReference type="PROSITE" id="PS50181">
    <property type="entry name" value="FBOX"/>
    <property type="match status" value="1"/>
</dbReference>
<dbReference type="NCBIfam" id="TIGR01640">
    <property type="entry name" value="F_box_assoc_1"/>
    <property type="match status" value="1"/>
</dbReference>
<dbReference type="AlphaFoldDB" id="R0HS65"/>
<organism evidence="2 3">
    <name type="scientific">Capsella rubella</name>
    <dbReference type="NCBI Taxonomy" id="81985"/>
    <lineage>
        <taxon>Eukaryota</taxon>
        <taxon>Viridiplantae</taxon>
        <taxon>Streptophyta</taxon>
        <taxon>Embryophyta</taxon>
        <taxon>Tracheophyta</taxon>
        <taxon>Spermatophyta</taxon>
        <taxon>Magnoliopsida</taxon>
        <taxon>eudicotyledons</taxon>
        <taxon>Gunneridae</taxon>
        <taxon>Pentapetalae</taxon>
        <taxon>rosids</taxon>
        <taxon>malvids</taxon>
        <taxon>Brassicales</taxon>
        <taxon>Brassicaceae</taxon>
        <taxon>Camelineae</taxon>
        <taxon>Capsella</taxon>
    </lineage>
</organism>
<name>R0HS65_9BRAS</name>